<name>A0A9D2QMR7_9FIRM</name>
<dbReference type="InterPro" id="IPR050239">
    <property type="entry name" value="Sigma-70_RNA_pol_init_factors"/>
</dbReference>
<dbReference type="InterPro" id="IPR000943">
    <property type="entry name" value="RNA_pol_sigma70"/>
</dbReference>
<dbReference type="Gene3D" id="1.10.10.10">
    <property type="entry name" value="Winged helix-like DNA-binding domain superfamily/Winged helix DNA-binding domain"/>
    <property type="match status" value="2"/>
</dbReference>
<dbReference type="GO" id="GO:0016987">
    <property type="term" value="F:sigma factor activity"/>
    <property type="evidence" value="ECO:0007669"/>
    <property type="project" value="UniProtKB-KW"/>
</dbReference>
<dbReference type="PRINTS" id="PR00046">
    <property type="entry name" value="SIGMA70FCT"/>
</dbReference>
<proteinExistence type="inferred from homology"/>
<dbReference type="NCBIfam" id="TIGR02980">
    <property type="entry name" value="SigBFG"/>
    <property type="match status" value="1"/>
</dbReference>
<dbReference type="InterPro" id="IPR013325">
    <property type="entry name" value="RNA_pol_sigma_r2"/>
</dbReference>
<dbReference type="PROSITE" id="PS50943">
    <property type="entry name" value="HTH_CROC1"/>
    <property type="match status" value="1"/>
</dbReference>
<dbReference type="NCBIfam" id="NF004052">
    <property type="entry name" value="PRK05572.1"/>
    <property type="match status" value="1"/>
</dbReference>
<feature type="domain" description="HTH cro/C1-type" evidence="8">
    <location>
        <begin position="212"/>
        <end position="234"/>
    </location>
</feature>
<evidence type="ECO:0000256" key="6">
    <source>
        <dbReference type="ARBA" id="ARBA00023163"/>
    </source>
</evidence>
<dbReference type="PROSITE" id="PS00715">
    <property type="entry name" value="SIGMA70_1"/>
    <property type="match status" value="1"/>
</dbReference>
<dbReference type="PANTHER" id="PTHR30603:SF19">
    <property type="entry name" value="RNA POLYMERASE SIGMA-F FACTOR"/>
    <property type="match status" value="1"/>
</dbReference>
<dbReference type="SUPFAM" id="SSF88946">
    <property type="entry name" value="Sigma2 domain of RNA polymerase sigma factors"/>
    <property type="match status" value="1"/>
</dbReference>
<dbReference type="NCBIfam" id="TIGR02937">
    <property type="entry name" value="sigma70-ECF"/>
    <property type="match status" value="1"/>
</dbReference>
<dbReference type="Pfam" id="PF04539">
    <property type="entry name" value="Sigma70_r3"/>
    <property type="match status" value="1"/>
</dbReference>
<keyword evidence="6 7" id="KW-0804">Transcription</keyword>
<evidence type="ECO:0000256" key="5">
    <source>
        <dbReference type="ARBA" id="ARBA00023125"/>
    </source>
</evidence>
<dbReference type="PIRSF" id="PIRSF000770">
    <property type="entry name" value="RNA_pol_sigma-SigE/K"/>
    <property type="match status" value="1"/>
</dbReference>
<dbReference type="Gene3D" id="1.20.120.1810">
    <property type="match status" value="1"/>
</dbReference>
<evidence type="ECO:0000313" key="9">
    <source>
        <dbReference type="EMBL" id="HJC88412.1"/>
    </source>
</evidence>
<evidence type="ECO:0000259" key="8">
    <source>
        <dbReference type="PROSITE" id="PS50943"/>
    </source>
</evidence>
<dbReference type="SUPFAM" id="SSF88659">
    <property type="entry name" value="Sigma3 and sigma4 domains of RNA polymerase sigma factors"/>
    <property type="match status" value="2"/>
</dbReference>
<dbReference type="InterPro" id="IPR014322">
    <property type="entry name" value="RNA_pol_sigma-B/F/G"/>
</dbReference>
<reference evidence="9" key="1">
    <citation type="journal article" date="2021" name="PeerJ">
        <title>Extensive microbial diversity within the chicken gut microbiome revealed by metagenomics and culture.</title>
        <authorList>
            <person name="Gilroy R."/>
            <person name="Ravi A."/>
            <person name="Getino M."/>
            <person name="Pursley I."/>
            <person name="Horton D.L."/>
            <person name="Alikhan N.F."/>
            <person name="Baker D."/>
            <person name="Gharbi K."/>
            <person name="Hall N."/>
            <person name="Watson M."/>
            <person name="Adriaenssens E.M."/>
            <person name="Foster-Nyarko E."/>
            <person name="Jarju S."/>
            <person name="Secka A."/>
            <person name="Antonio M."/>
            <person name="Oren A."/>
            <person name="Chaudhuri R.R."/>
            <person name="La Ragione R."/>
            <person name="Hildebrand F."/>
            <person name="Pallen M.J."/>
        </authorList>
    </citation>
    <scope>NUCLEOTIDE SEQUENCE</scope>
    <source>
        <strain evidence="9">ChiBcec1-1630</strain>
    </source>
</reference>
<organism evidence="9 10">
    <name type="scientific">Candidatus Eisenbergiella intestinigallinarum</name>
    <dbReference type="NCBI Taxonomy" id="2838549"/>
    <lineage>
        <taxon>Bacteria</taxon>
        <taxon>Bacillati</taxon>
        <taxon>Bacillota</taxon>
        <taxon>Clostridia</taxon>
        <taxon>Lachnospirales</taxon>
        <taxon>Lachnospiraceae</taxon>
        <taxon>Eisenbergiella</taxon>
    </lineage>
</organism>
<evidence type="ECO:0000313" key="10">
    <source>
        <dbReference type="Proteomes" id="UP000823922"/>
    </source>
</evidence>
<dbReference type="InterPro" id="IPR007624">
    <property type="entry name" value="RNA_pol_sigma70_r3"/>
</dbReference>
<dbReference type="AlphaFoldDB" id="A0A9D2QMR7"/>
<dbReference type="Pfam" id="PF04542">
    <property type="entry name" value="Sigma70_r2"/>
    <property type="match status" value="1"/>
</dbReference>
<keyword evidence="3 7" id="KW-0805">Transcription regulation</keyword>
<keyword evidence="4 7" id="KW-0731">Sigma factor</keyword>
<dbReference type="InterPro" id="IPR007630">
    <property type="entry name" value="RNA_pol_sigma70_r4"/>
</dbReference>
<dbReference type="PANTHER" id="PTHR30603">
    <property type="entry name" value="RNA POLYMERASE SIGMA FACTOR RPO"/>
    <property type="match status" value="1"/>
</dbReference>
<dbReference type="InterPro" id="IPR001387">
    <property type="entry name" value="Cro/C1-type_HTH"/>
</dbReference>
<dbReference type="Pfam" id="PF04545">
    <property type="entry name" value="Sigma70_r4"/>
    <property type="match status" value="1"/>
</dbReference>
<evidence type="ECO:0000256" key="7">
    <source>
        <dbReference type="RuleBase" id="RU362124"/>
    </source>
</evidence>
<sequence length="246" mass="27959">MKEISVLIARAQEGDREAREVLIEKNLGLVHHIVKRFAGRGYEMEDLFQIGTIGLIKAIDKFDLSYEVQFSTYAVPMITGEIKRFLRDDGPIRISRTLKENGWKVKQAAQKLAHSLGRDPSLEEIAAETGMEREDVVLAMEAGVEVESIYKTVYQSDGNEIQLLDKVAAGGGSGVWEDEEKDRLLNHMLLEQLLEELPEADRDLIRMRYFENMTQSEVAKNLGISQVQVSRLEKKILLSMRHKVLC</sequence>
<comment type="caution">
    <text evidence="9">The sequence shown here is derived from an EMBL/GenBank/DDBJ whole genome shotgun (WGS) entry which is preliminary data.</text>
</comment>
<dbReference type="PROSITE" id="PS00716">
    <property type="entry name" value="SIGMA70_2"/>
    <property type="match status" value="1"/>
</dbReference>
<reference evidence="9" key="2">
    <citation type="submission" date="2021-04" db="EMBL/GenBank/DDBJ databases">
        <authorList>
            <person name="Gilroy R."/>
        </authorList>
    </citation>
    <scope>NUCLEOTIDE SEQUENCE</scope>
    <source>
        <strain evidence="9">ChiBcec1-1630</strain>
    </source>
</reference>
<keyword evidence="2" id="KW-0749">Sporulation</keyword>
<comment type="similarity">
    <text evidence="1 7">Belongs to the sigma-70 factor family.</text>
</comment>
<dbReference type="InterPro" id="IPR013324">
    <property type="entry name" value="RNA_pol_sigma_r3/r4-like"/>
</dbReference>
<dbReference type="GO" id="GO:0006352">
    <property type="term" value="P:DNA-templated transcription initiation"/>
    <property type="evidence" value="ECO:0007669"/>
    <property type="project" value="InterPro"/>
</dbReference>
<dbReference type="GO" id="GO:0003677">
    <property type="term" value="F:DNA binding"/>
    <property type="evidence" value="ECO:0007669"/>
    <property type="project" value="UniProtKB-KW"/>
</dbReference>
<dbReference type="InterPro" id="IPR036388">
    <property type="entry name" value="WH-like_DNA-bd_sf"/>
</dbReference>
<gene>
    <name evidence="9" type="ORF">H9926_10400</name>
</gene>
<protein>
    <recommendedName>
        <fullName evidence="7">RNA polymerase sigma factor</fullName>
    </recommendedName>
</protein>
<evidence type="ECO:0000256" key="4">
    <source>
        <dbReference type="ARBA" id="ARBA00023082"/>
    </source>
</evidence>
<evidence type="ECO:0000256" key="3">
    <source>
        <dbReference type="ARBA" id="ARBA00023015"/>
    </source>
</evidence>
<evidence type="ECO:0000256" key="1">
    <source>
        <dbReference type="ARBA" id="ARBA00007788"/>
    </source>
</evidence>
<evidence type="ECO:0000256" key="2">
    <source>
        <dbReference type="ARBA" id="ARBA00022969"/>
    </source>
</evidence>
<comment type="function">
    <text evidence="7">Sigma factors are initiation factors that promote the attachment of RNA polymerase to specific initiation sites and are then released.</text>
</comment>
<accession>A0A9D2QMR7</accession>
<keyword evidence="5 7" id="KW-0238">DNA-binding</keyword>
<dbReference type="EMBL" id="DWVS01000265">
    <property type="protein sequence ID" value="HJC88412.1"/>
    <property type="molecule type" value="Genomic_DNA"/>
</dbReference>
<dbReference type="InterPro" id="IPR007627">
    <property type="entry name" value="RNA_pol_sigma70_r2"/>
</dbReference>
<dbReference type="Proteomes" id="UP000823922">
    <property type="component" value="Unassembled WGS sequence"/>
</dbReference>
<dbReference type="GO" id="GO:0030435">
    <property type="term" value="P:sporulation resulting in formation of a cellular spore"/>
    <property type="evidence" value="ECO:0007669"/>
    <property type="project" value="UniProtKB-KW"/>
</dbReference>
<dbReference type="InterPro" id="IPR014284">
    <property type="entry name" value="RNA_pol_sigma-70_dom"/>
</dbReference>